<proteinExistence type="predicted"/>
<dbReference type="InterPro" id="IPR006058">
    <property type="entry name" value="2Fe2S_fd_BS"/>
</dbReference>
<reference evidence="2 3" key="1">
    <citation type="submission" date="2019-06" db="EMBL/GenBank/DDBJ databases">
        <title>New taxonomy in bacterial strain CC-CFT640, isolated from vineyard.</title>
        <authorList>
            <person name="Lin S.-Y."/>
            <person name="Tsai C.-F."/>
            <person name="Young C.-C."/>
        </authorList>
    </citation>
    <scope>NUCLEOTIDE SEQUENCE [LARGE SCALE GENOMIC DNA]</scope>
    <source>
        <strain evidence="2 3">CC-CFT640</strain>
    </source>
</reference>
<protein>
    <submittedName>
        <fullName evidence="2">2Fe-2S iron-sulfur cluster binding domain-containing protein</fullName>
    </submittedName>
</protein>
<accession>A0A5C8PAH1</accession>
<dbReference type="PROSITE" id="PS00197">
    <property type="entry name" value="2FE2S_FER_1"/>
    <property type="match status" value="1"/>
</dbReference>
<keyword evidence="3" id="KW-1185">Reference proteome</keyword>
<comment type="caution">
    <text evidence="2">The sequence shown here is derived from an EMBL/GenBank/DDBJ whole genome shotgun (WGS) entry which is preliminary data.</text>
</comment>
<dbReference type="PROSITE" id="PS51085">
    <property type="entry name" value="2FE2S_FER_2"/>
    <property type="match status" value="1"/>
</dbReference>
<dbReference type="EMBL" id="VDUZ01000063">
    <property type="protein sequence ID" value="TXL70243.1"/>
    <property type="molecule type" value="Genomic_DNA"/>
</dbReference>
<evidence type="ECO:0000259" key="1">
    <source>
        <dbReference type="PROSITE" id="PS51085"/>
    </source>
</evidence>
<dbReference type="InterPro" id="IPR001041">
    <property type="entry name" value="2Fe-2S_ferredoxin-type"/>
</dbReference>
<dbReference type="Gene3D" id="3.10.20.30">
    <property type="match status" value="1"/>
</dbReference>
<feature type="domain" description="2Fe-2S ferredoxin-type" evidence="1">
    <location>
        <begin position="3"/>
        <end position="94"/>
    </location>
</feature>
<dbReference type="OrthoDB" id="7858822at2"/>
<dbReference type="AlphaFoldDB" id="A0A5C8PAH1"/>
<dbReference type="CDD" id="cd00207">
    <property type="entry name" value="fer2"/>
    <property type="match status" value="1"/>
</dbReference>
<organism evidence="2 3">
    <name type="scientific">Vineibacter terrae</name>
    <dbReference type="NCBI Taxonomy" id="2586908"/>
    <lineage>
        <taxon>Bacteria</taxon>
        <taxon>Pseudomonadati</taxon>
        <taxon>Pseudomonadota</taxon>
        <taxon>Alphaproteobacteria</taxon>
        <taxon>Hyphomicrobiales</taxon>
        <taxon>Vineibacter</taxon>
    </lineage>
</organism>
<dbReference type="GO" id="GO:0051537">
    <property type="term" value="F:2 iron, 2 sulfur cluster binding"/>
    <property type="evidence" value="ECO:0007669"/>
    <property type="project" value="InterPro"/>
</dbReference>
<gene>
    <name evidence="2" type="ORF">FHP25_35525</name>
</gene>
<sequence length="123" mass="13012">MPHAIVITNTGETFGCGGEESVLAAMERLRRKGIPVGCRNGGCGVCKVEVVDGQFTKRKMSRAVVSMEEEARGCVLACKVYPQGDLRITVVGKMVRAIEAQQGMASFALGFAATTASQPDTES</sequence>
<dbReference type="SUPFAM" id="SSF54292">
    <property type="entry name" value="2Fe-2S ferredoxin-like"/>
    <property type="match status" value="1"/>
</dbReference>
<evidence type="ECO:0000313" key="3">
    <source>
        <dbReference type="Proteomes" id="UP000321638"/>
    </source>
</evidence>
<dbReference type="RefSeq" id="WP_147851757.1">
    <property type="nucleotide sequence ID" value="NZ_VDUZ01000063.1"/>
</dbReference>
<evidence type="ECO:0000313" key="2">
    <source>
        <dbReference type="EMBL" id="TXL70243.1"/>
    </source>
</evidence>
<dbReference type="InterPro" id="IPR012675">
    <property type="entry name" value="Beta-grasp_dom_sf"/>
</dbReference>
<dbReference type="InterPro" id="IPR036010">
    <property type="entry name" value="2Fe-2S_ferredoxin-like_sf"/>
</dbReference>
<dbReference type="Pfam" id="PF00111">
    <property type="entry name" value="Fer2"/>
    <property type="match status" value="1"/>
</dbReference>
<dbReference type="Proteomes" id="UP000321638">
    <property type="component" value="Unassembled WGS sequence"/>
</dbReference>
<name>A0A5C8PAH1_9HYPH</name>